<feature type="transmembrane region" description="Helical" evidence="8">
    <location>
        <begin position="39"/>
        <end position="58"/>
    </location>
</feature>
<feature type="transmembrane region" description="Helical" evidence="8">
    <location>
        <begin position="225"/>
        <end position="247"/>
    </location>
</feature>
<dbReference type="InterPro" id="IPR013604">
    <property type="entry name" value="7TM_chemorcpt"/>
</dbReference>
<feature type="transmembrane region" description="Helical" evidence="8">
    <location>
        <begin position="267"/>
        <end position="288"/>
    </location>
</feature>
<dbReference type="EnsemblMetazoa" id="AEPI001318-RB">
    <property type="protein sequence ID" value="AEPI001318-PB"/>
    <property type="gene ID" value="AEPI001318"/>
</dbReference>
<comment type="function">
    <text evidence="8">Gustatory receptor which mediates acceptance or avoidance behavior, depending on its substrates.</text>
</comment>
<dbReference type="GO" id="GO:0008049">
    <property type="term" value="P:male courtship behavior"/>
    <property type="evidence" value="ECO:0007669"/>
    <property type="project" value="TreeGrafter"/>
</dbReference>
<dbReference type="GO" id="GO:0005886">
    <property type="term" value="C:plasma membrane"/>
    <property type="evidence" value="ECO:0007669"/>
    <property type="project" value="UniProtKB-SubCell"/>
</dbReference>
<dbReference type="GO" id="GO:0007165">
    <property type="term" value="P:signal transduction"/>
    <property type="evidence" value="ECO:0007669"/>
    <property type="project" value="UniProtKB-KW"/>
</dbReference>
<evidence type="ECO:0000313" key="9">
    <source>
        <dbReference type="EnsemblMetazoa" id="AEPI001318-PB"/>
    </source>
</evidence>
<evidence type="ECO:0000313" key="10">
    <source>
        <dbReference type="Proteomes" id="UP000075885"/>
    </source>
</evidence>
<keyword evidence="5 8" id="KW-0472">Membrane</keyword>
<dbReference type="PANTHER" id="PTHR21143">
    <property type="entry name" value="INVERTEBRATE GUSTATORY RECEPTOR"/>
    <property type="match status" value="1"/>
</dbReference>
<reference evidence="9" key="2">
    <citation type="submission" date="2020-05" db="UniProtKB">
        <authorList>
            <consortium name="EnsemblMetazoa"/>
        </authorList>
    </citation>
    <scope>IDENTIFICATION</scope>
    <source>
        <strain evidence="9">Epiroticus2</strain>
    </source>
</reference>
<organism evidence="9 10">
    <name type="scientific">Anopheles epiroticus</name>
    <dbReference type="NCBI Taxonomy" id="199890"/>
    <lineage>
        <taxon>Eukaryota</taxon>
        <taxon>Metazoa</taxon>
        <taxon>Ecdysozoa</taxon>
        <taxon>Arthropoda</taxon>
        <taxon>Hexapoda</taxon>
        <taxon>Insecta</taxon>
        <taxon>Pterygota</taxon>
        <taxon>Neoptera</taxon>
        <taxon>Endopterygota</taxon>
        <taxon>Diptera</taxon>
        <taxon>Nematocera</taxon>
        <taxon>Culicoidea</taxon>
        <taxon>Culicidae</taxon>
        <taxon>Anophelinae</taxon>
        <taxon>Anopheles</taxon>
    </lineage>
</organism>
<name>A0A182P331_9DIPT</name>
<evidence type="ECO:0000256" key="5">
    <source>
        <dbReference type="ARBA" id="ARBA00023136"/>
    </source>
</evidence>
<dbReference type="AlphaFoldDB" id="A0A182P331"/>
<dbReference type="Proteomes" id="UP000075885">
    <property type="component" value="Unassembled WGS sequence"/>
</dbReference>
<sequence>MSTYVRQNRFTFRLLASIYFLPASYSQTAQRFVEQRTNLVSFVVGILLSIGFLYHDFFFQNVFFVDLAPFALGVILLEIFLFAFVPFCVILNGVFHRKRLTELLNVLFADDTVLDSSNVCMSGAYRRYINILQMFILVFELRSLLACASINQKLLITSLVLRFVCVVHFLYLFYMCVSVVGWRMEQLKLLFLRNQCTNDEAFDIFLSIFLARYERYASQIKKINCCFSLPTVTILALAMVELVYFTFECFHTFSTGTPDGQMYSSFAEWAFIQLWQTMYSNFLVLTVASCERTRKKVEETALCTRHFDDYRLQNTRAAKQIQKFLLKNLHQKKKFSACGFFDIDNTVIYMVFSSIVTYLVILIQFKQLETDLTQSPGSFNVTNNGTTVDP</sequence>
<dbReference type="GO" id="GO:0007635">
    <property type="term" value="P:chemosensory behavior"/>
    <property type="evidence" value="ECO:0007669"/>
    <property type="project" value="TreeGrafter"/>
</dbReference>
<dbReference type="STRING" id="199890.A0A182P331"/>
<evidence type="ECO:0000256" key="7">
    <source>
        <dbReference type="ARBA" id="ARBA00023224"/>
    </source>
</evidence>
<dbReference type="PANTHER" id="PTHR21143:SF134">
    <property type="entry name" value="GUSTATORY RECEPTOR"/>
    <property type="match status" value="1"/>
</dbReference>
<keyword evidence="10" id="KW-1185">Reference proteome</keyword>
<dbReference type="GO" id="GO:0030424">
    <property type="term" value="C:axon"/>
    <property type="evidence" value="ECO:0007669"/>
    <property type="project" value="TreeGrafter"/>
</dbReference>
<keyword evidence="3 8" id="KW-0812">Transmembrane</keyword>
<comment type="subcellular location">
    <subcellularLocation>
        <location evidence="1 8">Cell membrane</location>
        <topology evidence="1 8">Multi-pass membrane protein</topology>
    </subcellularLocation>
</comment>
<feature type="transmembrane region" description="Helical" evidence="8">
    <location>
        <begin position="347"/>
        <end position="365"/>
    </location>
</feature>
<evidence type="ECO:0000256" key="6">
    <source>
        <dbReference type="ARBA" id="ARBA00023170"/>
    </source>
</evidence>
<keyword evidence="7 8" id="KW-0807">Transducer</keyword>
<proteinExistence type="inferred from homology"/>
<evidence type="ECO:0000256" key="2">
    <source>
        <dbReference type="ARBA" id="ARBA00022475"/>
    </source>
</evidence>
<evidence type="ECO:0000256" key="8">
    <source>
        <dbReference type="RuleBase" id="RU363108"/>
    </source>
</evidence>
<dbReference type="GO" id="GO:0043025">
    <property type="term" value="C:neuronal cell body"/>
    <property type="evidence" value="ECO:0007669"/>
    <property type="project" value="TreeGrafter"/>
</dbReference>
<comment type="similarity">
    <text evidence="8">Belongs to the insect chemoreceptor superfamily. Gustatory receptor (GR) family.</text>
</comment>
<dbReference type="GO" id="GO:0030425">
    <property type="term" value="C:dendrite"/>
    <property type="evidence" value="ECO:0007669"/>
    <property type="project" value="TreeGrafter"/>
</dbReference>
<keyword evidence="2 8" id="KW-1003">Cell membrane</keyword>
<dbReference type="GO" id="GO:0050909">
    <property type="term" value="P:sensory perception of taste"/>
    <property type="evidence" value="ECO:0007669"/>
    <property type="project" value="InterPro"/>
</dbReference>
<feature type="transmembrane region" description="Helical" evidence="8">
    <location>
        <begin position="131"/>
        <end position="154"/>
    </location>
</feature>
<dbReference type="VEuPathDB" id="VectorBase:AEPI001318"/>
<keyword evidence="6 8" id="KW-0675">Receptor</keyword>
<keyword evidence="4 8" id="KW-1133">Transmembrane helix</keyword>
<evidence type="ECO:0000256" key="4">
    <source>
        <dbReference type="ARBA" id="ARBA00022989"/>
    </source>
</evidence>
<reference evidence="10" key="1">
    <citation type="submission" date="2013-03" db="EMBL/GenBank/DDBJ databases">
        <title>The Genome Sequence of Anopheles epiroticus epiroticus2.</title>
        <authorList>
            <consortium name="The Broad Institute Genomics Platform"/>
            <person name="Neafsey D.E."/>
            <person name="Howell P."/>
            <person name="Walker B."/>
            <person name="Young S.K."/>
            <person name="Zeng Q."/>
            <person name="Gargeya S."/>
            <person name="Fitzgerald M."/>
            <person name="Haas B."/>
            <person name="Abouelleil A."/>
            <person name="Allen A.W."/>
            <person name="Alvarado L."/>
            <person name="Arachchi H.M."/>
            <person name="Berlin A.M."/>
            <person name="Chapman S.B."/>
            <person name="Gainer-Dewar J."/>
            <person name="Goldberg J."/>
            <person name="Griggs A."/>
            <person name="Gujja S."/>
            <person name="Hansen M."/>
            <person name="Howarth C."/>
            <person name="Imamovic A."/>
            <person name="Ireland A."/>
            <person name="Larimer J."/>
            <person name="McCowan C."/>
            <person name="Murphy C."/>
            <person name="Pearson M."/>
            <person name="Poon T.W."/>
            <person name="Priest M."/>
            <person name="Roberts A."/>
            <person name="Saif S."/>
            <person name="Shea T."/>
            <person name="Sisk P."/>
            <person name="Sykes S."/>
            <person name="Wortman J."/>
            <person name="Nusbaum C."/>
            <person name="Birren B."/>
        </authorList>
    </citation>
    <scope>NUCLEOTIDE SEQUENCE [LARGE SCALE GENOMIC DNA]</scope>
    <source>
        <strain evidence="10">Epiroticus2</strain>
    </source>
</reference>
<dbReference type="Pfam" id="PF08395">
    <property type="entry name" value="7tm_7"/>
    <property type="match status" value="1"/>
</dbReference>
<evidence type="ECO:0000256" key="1">
    <source>
        <dbReference type="ARBA" id="ARBA00004651"/>
    </source>
</evidence>
<feature type="transmembrane region" description="Helical" evidence="8">
    <location>
        <begin position="70"/>
        <end position="95"/>
    </location>
</feature>
<accession>A0A182P331</accession>
<feature type="transmembrane region" description="Helical" evidence="8">
    <location>
        <begin position="160"/>
        <end position="182"/>
    </location>
</feature>
<evidence type="ECO:0000256" key="3">
    <source>
        <dbReference type="ARBA" id="ARBA00022692"/>
    </source>
</evidence>
<protein>
    <recommendedName>
        <fullName evidence="8">Gustatory receptor</fullName>
    </recommendedName>
</protein>